<keyword evidence="4 8" id="KW-0819">tRNA processing</keyword>
<dbReference type="SMART" id="SM00977">
    <property type="entry name" value="TilS_C"/>
    <property type="match status" value="1"/>
</dbReference>
<dbReference type="PANTHER" id="PTHR43033">
    <property type="entry name" value="TRNA(ILE)-LYSIDINE SYNTHASE-RELATED"/>
    <property type="match status" value="1"/>
</dbReference>
<dbReference type="GO" id="GO:0005737">
    <property type="term" value="C:cytoplasm"/>
    <property type="evidence" value="ECO:0007669"/>
    <property type="project" value="UniProtKB-SubCell"/>
</dbReference>
<comment type="subcellular location">
    <subcellularLocation>
        <location evidence="1 8">Cytoplasm</location>
    </subcellularLocation>
</comment>
<name>A0A5Q2N4A2_9FIRM</name>
<dbReference type="InterPro" id="IPR012795">
    <property type="entry name" value="tRNA_Ile_lys_synt_N"/>
</dbReference>
<dbReference type="NCBIfam" id="TIGR02433">
    <property type="entry name" value="lysidine_TilS_C"/>
    <property type="match status" value="1"/>
</dbReference>
<feature type="binding site" evidence="8">
    <location>
        <begin position="29"/>
        <end position="34"/>
    </location>
    <ligand>
        <name>ATP</name>
        <dbReference type="ChEBI" id="CHEBI:30616"/>
    </ligand>
</feature>
<dbReference type="CDD" id="cd01992">
    <property type="entry name" value="TilS_N"/>
    <property type="match status" value="1"/>
</dbReference>
<accession>A0A5Q2N4A2</accession>
<dbReference type="GO" id="GO:0032267">
    <property type="term" value="F:tRNA(Ile)-lysidine synthase activity"/>
    <property type="evidence" value="ECO:0007669"/>
    <property type="project" value="UniProtKB-EC"/>
</dbReference>
<dbReference type="NCBIfam" id="TIGR02432">
    <property type="entry name" value="lysidine_TilS_N"/>
    <property type="match status" value="1"/>
</dbReference>
<evidence type="ECO:0000259" key="9">
    <source>
        <dbReference type="SMART" id="SM00977"/>
    </source>
</evidence>
<dbReference type="PANTHER" id="PTHR43033:SF1">
    <property type="entry name" value="TRNA(ILE)-LYSIDINE SYNTHASE-RELATED"/>
    <property type="match status" value="1"/>
</dbReference>
<dbReference type="EC" id="6.3.4.19" evidence="8"/>
<reference evidence="11" key="1">
    <citation type="submission" date="2019-11" db="EMBL/GenBank/DDBJ databases">
        <title>Genome sequence of Heliorestis convoluta strain HH, an alkaliphilic and minimalistic phototrophic bacterium from a soda lake in Egypt.</title>
        <authorList>
            <person name="Dewey E.D."/>
            <person name="Stokes L.M."/>
            <person name="Burchell B.M."/>
            <person name="Shaffer K.N."/>
            <person name="Huntington A.M."/>
            <person name="Baker J.M."/>
            <person name="Nadendla S."/>
            <person name="Giglio M.G."/>
            <person name="Touchman J.W."/>
            <person name="Blankenship R.E."/>
            <person name="Madigan M.T."/>
            <person name="Sattley W.M."/>
        </authorList>
    </citation>
    <scope>NUCLEOTIDE SEQUENCE [LARGE SCALE GENOMIC DNA]</scope>
    <source>
        <strain evidence="11">HH</strain>
    </source>
</reference>
<gene>
    <name evidence="8 10" type="primary">tilS</name>
    <name evidence="10" type="ORF">FTV88_2650</name>
</gene>
<comment type="similarity">
    <text evidence="8">Belongs to the tRNA(Ile)-lysidine synthase family.</text>
</comment>
<keyword evidence="6 8" id="KW-0067">ATP-binding</keyword>
<comment type="domain">
    <text evidence="8">The N-terminal region contains the highly conserved SGGXDS motif, predicted to be a P-loop motif involved in ATP binding.</text>
</comment>
<dbReference type="RefSeq" id="WP_162008031.1">
    <property type="nucleotide sequence ID" value="NZ_CP045875.1"/>
</dbReference>
<dbReference type="InterPro" id="IPR012796">
    <property type="entry name" value="Lysidine-tRNA-synth_C"/>
</dbReference>
<dbReference type="Gene3D" id="3.40.50.620">
    <property type="entry name" value="HUPs"/>
    <property type="match status" value="1"/>
</dbReference>
<dbReference type="InterPro" id="IPR012094">
    <property type="entry name" value="tRNA_Ile_lys_synt"/>
</dbReference>
<sequence length="474" mass="54748">MNQLAQRFLQTLQKVKVLEKGQKIVVAASGGVDSTSLLWLFREVSPYYPLDLVVAHYNHALRGKESQEDEDFIKALAHRLQLPFAVDSPPKGYWEKAKGNKMDEARKLRYRFFHDVAKKQGAQAISLAHHSDDQAETILFHLLRGSGLKGLAGMSLQQGMLLRPLLPFRRQELVEYMNLIGEAWREDSSNQSLTYSRNRLRHQVLPLLETFNPRLIESLNRTADLIRAEDAYLEERTQEVYKQVCTAEGLHIASWLQLPLALRRRILYHYLRKHHSSAFLGLEKINEIEQKLSAKGSASPEITQVAGKRVVREEGLLKLCEEMSVEERPYSYELTIPESYYEQSCQPIHEALGKVTLCCFPLNDERDKANVQSDPLKKKGKHILWLDDKVLKEGKLLVRSRRPGDRFWPLGMKGSKKVKDFLIDEKVPRRERNSVPLLVVGEKILWVMSYRADRRYLANQDSTGLIEVRWDKNI</sequence>
<dbReference type="KEGG" id="hcv:FTV88_2650"/>
<keyword evidence="5 8" id="KW-0547">Nucleotide-binding</keyword>
<dbReference type="HAMAP" id="MF_01161">
    <property type="entry name" value="tRNA_Ile_lys_synt"/>
    <property type="match status" value="1"/>
</dbReference>
<evidence type="ECO:0000256" key="7">
    <source>
        <dbReference type="ARBA" id="ARBA00048539"/>
    </source>
</evidence>
<organism evidence="10 11">
    <name type="scientific">Heliorestis convoluta</name>
    <dbReference type="NCBI Taxonomy" id="356322"/>
    <lineage>
        <taxon>Bacteria</taxon>
        <taxon>Bacillati</taxon>
        <taxon>Bacillota</taxon>
        <taxon>Clostridia</taxon>
        <taxon>Eubacteriales</taxon>
        <taxon>Heliobacteriaceae</taxon>
        <taxon>Heliorestis</taxon>
    </lineage>
</organism>
<dbReference type="Pfam" id="PF11734">
    <property type="entry name" value="TilS_C"/>
    <property type="match status" value="1"/>
</dbReference>
<dbReference type="Pfam" id="PF01171">
    <property type="entry name" value="ATP_bind_3"/>
    <property type="match status" value="1"/>
</dbReference>
<evidence type="ECO:0000256" key="5">
    <source>
        <dbReference type="ARBA" id="ARBA00022741"/>
    </source>
</evidence>
<dbReference type="GO" id="GO:0006400">
    <property type="term" value="P:tRNA modification"/>
    <property type="evidence" value="ECO:0007669"/>
    <property type="project" value="UniProtKB-UniRule"/>
</dbReference>
<keyword evidence="3 8" id="KW-0436">Ligase</keyword>
<evidence type="ECO:0000256" key="1">
    <source>
        <dbReference type="ARBA" id="ARBA00004496"/>
    </source>
</evidence>
<dbReference type="SUPFAM" id="SSF52402">
    <property type="entry name" value="Adenine nucleotide alpha hydrolases-like"/>
    <property type="match status" value="1"/>
</dbReference>
<dbReference type="Proteomes" id="UP000366051">
    <property type="component" value="Chromosome"/>
</dbReference>
<evidence type="ECO:0000313" key="11">
    <source>
        <dbReference type="Proteomes" id="UP000366051"/>
    </source>
</evidence>
<comment type="catalytic activity">
    <reaction evidence="7 8">
        <text>cytidine(34) in tRNA(Ile2) + L-lysine + ATP = lysidine(34) in tRNA(Ile2) + AMP + diphosphate + H(+)</text>
        <dbReference type="Rhea" id="RHEA:43744"/>
        <dbReference type="Rhea" id="RHEA-COMP:10625"/>
        <dbReference type="Rhea" id="RHEA-COMP:10670"/>
        <dbReference type="ChEBI" id="CHEBI:15378"/>
        <dbReference type="ChEBI" id="CHEBI:30616"/>
        <dbReference type="ChEBI" id="CHEBI:32551"/>
        <dbReference type="ChEBI" id="CHEBI:33019"/>
        <dbReference type="ChEBI" id="CHEBI:82748"/>
        <dbReference type="ChEBI" id="CHEBI:83665"/>
        <dbReference type="ChEBI" id="CHEBI:456215"/>
        <dbReference type="EC" id="6.3.4.19"/>
    </reaction>
</comment>
<evidence type="ECO:0000256" key="3">
    <source>
        <dbReference type="ARBA" id="ARBA00022598"/>
    </source>
</evidence>
<keyword evidence="11" id="KW-1185">Reference proteome</keyword>
<dbReference type="AlphaFoldDB" id="A0A5Q2N4A2"/>
<evidence type="ECO:0000256" key="4">
    <source>
        <dbReference type="ARBA" id="ARBA00022694"/>
    </source>
</evidence>
<protein>
    <recommendedName>
        <fullName evidence="8">tRNA(Ile)-lysidine synthase</fullName>
        <ecNumber evidence="8">6.3.4.19</ecNumber>
    </recommendedName>
    <alternativeName>
        <fullName evidence="8">tRNA(Ile)-2-lysyl-cytidine synthase</fullName>
    </alternativeName>
    <alternativeName>
        <fullName evidence="8">tRNA(Ile)-lysidine synthetase</fullName>
    </alternativeName>
</protein>
<dbReference type="SUPFAM" id="SSF82829">
    <property type="entry name" value="MesJ substrate recognition domain-like"/>
    <property type="match status" value="1"/>
</dbReference>
<dbReference type="Gene3D" id="1.20.59.20">
    <property type="match status" value="1"/>
</dbReference>
<evidence type="ECO:0000256" key="8">
    <source>
        <dbReference type="HAMAP-Rule" id="MF_01161"/>
    </source>
</evidence>
<dbReference type="EMBL" id="CP045875">
    <property type="protein sequence ID" value="QGG48743.1"/>
    <property type="molecule type" value="Genomic_DNA"/>
</dbReference>
<keyword evidence="2 8" id="KW-0963">Cytoplasm</keyword>
<evidence type="ECO:0000256" key="2">
    <source>
        <dbReference type="ARBA" id="ARBA00022490"/>
    </source>
</evidence>
<proteinExistence type="inferred from homology"/>
<comment type="function">
    <text evidence="8">Ligates lysine onto the cytidine present at position 34 of the AUA codon-specific tRNA(Ile) that contains the anticodon CAU, in an ATP-dependent manner. Cytidine is converted to lysidine, thus changing the amino acid specificity of the tRNA from methionine to isoleucine.</text>
</comment>
<dbReference type="InterPro" id="IPR011063">
    <property type="entry name" value="TilS/TtcA_N"/>
</dbReference>
<dbReference type="GO" id="GO:0005524">
    <property type="term" value="F:ATP binding"/>
    <property type="evidence" value="ECO:0007669"/>
    <property type="project" value="UniProtKB-UniRule"/>
</dbReference>
<feature type="domain" description="Lysidine-tRNA(Ile) synthetase C-terminal" evidence="9">
    <location>
        <begin position="396"/>
        <end position="468"/>
    </location>
</feature>
<dbReference type="SUPFAM" id="SSF56037">
    <property type="entry name" value="PheT/TilS domain"/>
    <property type="match status" value="1"/>
</dbReference>
<evidence type="ECO:0000313" key="10">
    <source>
        <dbReference type="EMBL" id="QGG48743.1"/>
    </source>
</evidence>
<dbReference type="InterPro" id="IPR014729">
    <property type="entry name" value="Rossmann-like_a/b/a_fold"/>
</dbReference>
<evidence type="ECO:0000256" key="6">
    <source>
        <dbReference type="ARBA" id="ARBA00022840"/>
    </source>
</evidence>